<comment type="caution">
    <text evidence="8">The sequence shown here is derived from an EMBL/GenBank/DDBJ whole genome shotgun (WGS) entry which is preliminary data.</text>
</comment>
<feature type="domain" description="Peptidase S8/S53" evidence="7">
    <location>
        <begin position="16"/>
        <end position="60"/>
    </location>
</feature>
<dbReference type="PROSITE" id="PS00138">
    <property type="entry name" value="SUBTILASE_SER"/>
    <property type="match status" value="1"/>
</dbReference>
<evidence type="ECO:0000256" key="3">
    <source>
        <dbReference type="ARBA" id="ARBA00022729"/>
    </source>
</evidence>
<dbReference type="InterPro" id="IPR045051">
    <property type="entry name" value="SBT"/>
</dbReference>
<dbReference type="AlphaFoldDB" id="A0A822YQY7"/>
<evidence type="ECO:0000256" key="6">
    <source>
        <dbReference type="PROSITE-ProRule" id="PRU01240"/>
    </source>
</evidence>
<dbReference type="GO" id="GO:0006508">
    <property type="term" value="P:proteolysis"/>
    <property type="evidence" value="ECO:0007669"/>
    <property type="project" value="UniProtKB-KW"/>
</dbReference>
<sequence>MFTTQVAGAIFLYTGSTKLFSNFNIMYGTSMACPHVVGMAALLKAVHPERSPTAIQSVMMIIEDSLNTTLKPITELLDGEQPTRPLAMGAGHLNPNKALNFGLVYDANIVD</sequence>
<dbReference type="InterPro" id="IPR036852">
    <property type="entry name" value="Peptidase_S8/S53_dom_sf"/>
</dbReference>
<keyword evidence="5" id="KW-0720">Serine protease</keyword>
<evidence type="ECO:0000259" key="7">
    <source>
        <dbReference type="Pfam" id="PF00082"/>
    </source>
</evidence>
<dbReference type="Pfam" id="PF00082">
    <property type="entry name" value="Peptidase_S8"/>
    <property type="match status" value="1"/>
</dbReference>
<name>A0A822YQY7_NELNU</name>
<comment type="similarity">
    <text evidence="1 6">Belongs to the peptidase S8 family.</text>
</comment>
<dbReference type="EMBL" id="DUZY01000003">
    <property type="protein sequence ID" value="DAD33789.1"/>
    <property type="molecule type" value="Genomic_DNA"/>
</dbReference>
<keyword evidence="4" id="KW-0378">Hydrolase</keyword>
<dbReference type="SUPFAM" id="SSF52743">
    <property type="entry name" value="Subtilisin-like"/>
    <property type="match status" value="1"/>
</dbReference>
<comment type="caution">
    <text evidence="6">Lacks conserved residue(s) required for the propagation of feature annotation.</text>
</comment>
<evidence type="ECO:0000256" key="1">
    <source>
        <dbReference type="ARBA" id="ARBA00011073"/>
    </source>
</evidence>
<evidence type="ECO:0000256" key="4">
    <source>
        <dbReference type="ARBA" id="ARBA00022801"/>
    </source>
</evidence>
<gene>
    <name evidence="8" type="ORF">HUJ06_012641</name>
</gene>
<dbReference type="PANTHER" id="PTHR10795">
    <property type="entry name" value="PROPROTEIN CONVERTASE SUBTILISIN/KEXIN"/>
    <property type="match status" value="1"/>
</dbReference>
<evidence type="ECO:0000313" key="9">
    <source>
        <dbReference type="Proteomes" id="UP000607653"/>
    </source>
</evidence>
<dbReference type="Proteomes" id="UP000607653">
    <property type="component" value="Unassembled WGS sequence"/>
</dbReference>
<accession>A0A822YQY7</accession>
<dbReference type="GO" id="GO:0004252">
    <property type="term" value="F:serine-type endopeptidase activity"/>
    <property type="evidence" value="ECO:0007669"/>
    <property type="project" value="InterPro"/>
</dbReference>
<organism evidence="8 9">
    <name type="scientific">Nelumbo nucifera</name>
    <name type="common">Sacred lotus</name>
    <dbReference type="NCBI Taxonomy" id="4432"/>
    <lineage>
        <taxon>Eukaryota</taxon>
        <taxon>Viridiplantae</taxon>
        <taxon>Streptophyta</taxon>
        <taxon>Embryophyta</taxon>
        <taxon>Tracheophyta</taxon>
        <taxon>Spermatophyta</taxon>
        <taxon>Magnoliopsida</taxon>
        <taxon>Proteales</taxon>
        <taxon>Nelumbonaceae</taxon>
        <taxon>Nelumbo</taxon>
    </lineage>
</organism>
<dbReference type="PROSITE" id="PS51892">
    <property type="entry name" value="SUBTILASE"/>
    <property type="match status" value="1"/>
</dbReference>
<evidence type="ECO:0000313" key="8">
    <source>
        <dbReference type="EMBL" id="DAD33789.1"/>
    </source>
</evidence>
<reference evidence="8 9" key="1">
    <citation type="journal article" date="2020" name="Mol. Biol. Evol.">
        <title>Distinct Expression and Methylation Patterns for Genes with Different Fates following a Single Whole-Genome Duplication in Flowering Plants.</title>
        <authorList>
            <person name="Shi T."/>
            <person name="Rahmani R.S."/>
            <person name="Gugger P.F."/>
            <person name="Wang M."/>
            <person name="Li H."/>
            <person name="Zhang Y."/>
            <person name="Li Z."/>
            <person name="Wang Q."/>
            <person name="Van de Peer Y."/>
            <person name="Marchal K."/>
            <person name="Chen J."/>
        </authorList>
    </citation>
    <scope>NUCLEOTIDE SEQUENCE [LARGE SCALE GENOMIC DNA]</scope>
    <source>
        <tissue evidence="8">Leaf</tissue>
    </source>
</reference>
<keyword evidence="3" id="KW-0732">Signal</keyword>
<protein>
    <recommendedName>
        <fullName evidence="7">Peptidase S8/S53 domain-containing protein</fullName>
    </recommendedName>
</protein>
<dbReference type="InterPro" id="IPR000209">
    <property type="entry name" value="Peptidase_S8/S53_dom"/>
</dbReference>
<dbReference type="InterPro" id="IPR023828">
    <property type="entry name" value="Peptidase_S8_Ser-AS"/>
</dbReference>
<keyword evidence="9" id="KW-1185">Reference proteome</keyword>
<evidence type="ECO:0000256" key="5">
    <source>
        <dbReference type="ARBA" id="ARBA00022825"/>
    </source>
</evidence>
<proteinExistence type="inferred from homology"/>
<keyword evidence="2" id="KW-0645">Protease</keyword>
<dbReference type="Gene3D" id="3.40.50.200">
    <property type="entry name" value="Peptidase S8/S53 domain"/>
    <property type="match status" value="1"/>
</dbReference>
<evidence type="ECO:0000256" key="2">
    <source>
        <dbReference type="ARBA" id="ARBA00022670"/>
    </source>
</evidence>